<evidence type="ECO:0000259" key="1">
    <source>
        <dbReference type="Pfam" id="PF00535"/>
    </source>
</evidence>
<dbReference type="InterPro" id="IPR029044">
    <property type="entry name" value="Nucleotide-diphossugar_trans"/>
</dbReference>
<dbReference type="PANTHER" id="PTHR43630:SF2">
    <property type="entry name" value="GLYCOSYLTRANSFERASE"/>
    <property type="match status" value="1"/>
</dbReference>
<feature type="domain" description="Glycosyltransferase 2-like" evidence="1">
    <location>
        <begin position="6"/>
        <end position="90"/>
    </location>
</feature>
<organism evidence="2 3">
    <name type="scientific">Candidatus Roizmanbacteria bacterium RIFCSPLOWO2_01_FULL_37_16</name>
    <dbReference type="NCBI Taxonomy" id="1802058"/>
    <lineage>
        <taxon>Bacteria</taxon>
        <taxon>Candidatus Roizmaniibacteriota</taxon>
    </lineage>
</organism>
<protein>
    <recommendedName>
        <fullName evidence="1">Glycosyltransferase 2-like domain-containing protein</fullName>
    </recommendedName>
</protein>
<dbReference type="Pfam" id="PF00535">
    <property type="entry name" value="Glycos_transf_2"/>
    <property type="match status" value="1"/>
</dbReference>
<accession>A0A1F7IIW3</accession>
<reference evidence="2 3" key="1">
    <citation type="journal article" date="2016" name="Nat. Commun.">
        <title>Thousands of microbial genomes shed light on interconnected biogeochemical processes in an aquifer system.</title>
        <authorList>
            <person name="Anantharaman K."/>
            <person name="Brown C.T."/>
            <person name="Hug L.A."/>
            <person name="Sharon I."/>
            <person name="Castelle C.J."/>
            <person name="Probst A.J."/>
            <person name="Thomas B.C."/>
            <person name="Singh A."/>
            <person name="Wilkins M.J."/>
            <person name="Karaoz U."/>
            <person name="Brodie E.L."/>
            <person name="Williams K.H."/>
            <person name="Hubbard S.S."/>
            <person name="Banfield J.F."/>
        </authorList>
    </citation>
    <scope>NUCLEOTIDE SEQUENCE [LARGE SCALE GENOMIC DNA]</scope>
</reference>
<dbReference type="AlphaFoldDB" id="A0A1F7IIW3"/>
<dbReference type="Proteomes" id="UP000178040">
    <property type="component" value="Unassembled WGS sequence"/>
</dbReference>
<comment type="caution">
    <text evidence="2">The sequence shown here is derived from an EMBL/GenBank/DDBJ whole genome shotgun (WGS) entry which is preliminary data.</text>
</comment>
<dbReference type="Gene3D" id="3.90.550.10">
    <property type="entry name" value="Spore Coat Polysaccharide Biosynthesis Protein SpsA, Chain A"/>
    <property type="match status" value="1"/>
</dbReference>
<sequence length="271" mass="31554">MKSKLSLLMITKNAEELLAKSLESCRGLVDEVILVDNRSTDSTCDIAKKYGAKIYLNSEQDLGKQRAFGLKKVTNEWVLVLDADEVILEGLRREILHLKISNFQFPISKQVSNSNSQTSNYSGFYIPFQNHFLGRPVNYGGENYKKLWLFRKDAVAIEPAQVHEEFKLKKGRPGVLKHKIFHYSYRSLRQTLGKFSDYAIREARQKSKKGEKTSLKKIILYPMHMFWARFVEDKGYKDGIFRIPLDLGFAYMEFLTYFLMLFIKNKKESSF</sequence>
<proteinExistence type="predicted"/>
<name>A0A1F7IIW3_9BACT</name>
<evidence type="ECO:0000313" key="3">
    <source>
        <dbReference type="Proteomes" id="UP000178040"/>
    </source>
</evidence>
<gene>
    <name evidence="2" type="ORF">A3B40_02310</name>
</gene>
<dbReference type="CDD" id="cd02511">
    <property type="entry name" value="Beta4Glucosyltransferase"/>
    <property type="match status" value="1"/>
</dbReference>
<dbReference type="PANTHER" id="PTHR43630">
    <property type="entry name" value="POLY-BETA-1,6-N-ACETYL-D-GLUCOSAMINE SYNTHASE"/>
    <property type="match status" value="1"/>
</dbReference>
<dbReference type="InterPro" id="IPR001173">
    <property type="entry name" value="Glyco_trans_2-like"/>
</dbReference>
<dbReference type="EMBL" id="MGAI01000057">
    <property type="protein sequence ID" value="OGK43302.1"/>
    <property type="molecule type" value="Genomic_DNA"/>
</dbReference>
<evidence type="ECO:0000313" key="2">
    <source>
        <dbReference type="EMBL" id="OGK43302.1"/>
    </source>
</evidence>
<dbReference type="SUPFAM" id="SSF53448">
    <property type="entry name" value="Nucleotide-diphospho-sugar transferases"/>
    <property type="match status" value="1"/>
</dbReference>